<name>A0A285MRZ1_9FLAO</name>
<gene>
    <name evidence="2" type="ORF">SAMN06265377_1769</name>
</gene>
<keyword evidence="3" id="KW-1185">Reference proteome</keyword>
<reference evidence="3" key="1">
    <citation type="submission" date="2017-09" db="EMBL/GenBank/DDBJ databases">
        <authorList>
            <person name="Varghese N."/>
            <person name="Submissions S."/>
        </authorList>
    </citation>
    <scope>NUCLEOTIDE SEQUENCE [LARGE SCALE GENOMIC DNA]</scope>
    <source>
        <strain evidence="3">DSM 25885</strain>
    </source>
</reference>
<evidence type="ECO:0000313" key="3">
    <source>
        <dbReference type="Proteomes" id="UP000219048"/>
    </source>
</evidence>
<dbReference type="GO" id="GO:0016787">
    <property type="term" value="F:hydrolase activity"/>
    <property type="evidence" value="ECO:0007669"/>
    <property type="project" value="InterPro"/>
</dbReference>
<dbReference type="InterPro" id="IPR029052">
    <property type="entry name" value="Metallo-depent_PP-like"/>
</dbReference>
<dbReference type="Proteomes" id="UP000219048">
    <property type="component" value="Unassembled WGS sequence"/>
</dbReference>
<protein>
    <submittedName>
        <fullName evidence="2">Calcineurin-like phosphoesterase</fullName>
    </submittedName>
</protein>
<dbReference type="Pfam" id="PF00149">
    <property type="entry name" value="Metallophos"/>
    <property type="match status" value="1"/>
</dbReference>
<dbReference type="SUPFAM" id="SSF56300">
    <property type="entry name" value="Metallo-dependent phosphatases"/>
    <property type="match status" value="1"/>
</dbReference>
<evidence type="ECO:0000259" key="1">
    <source>
        <dbReference type="Pfam" id="PF00149"/>
    </source>
</evidence>
<feature type="domain" description="Calcineurin-like phosphoesterase" evidence="1">
    <location>
        <begin position="162"/>
        <end position="368"/>
    </location>
</feature>
<dbReference type="AlphaFoldDB" id="A0A285MRZ1"/>
<dbReference type="EMBL" id="OBEH01000002">
    <property type="protein sequence ID" value="SNY99954.1"/>
    <property type="molecule type" value="Genomic_DNA"/>
</dbReference>
<evidence type="ECO:0000313" key="2">
    <source>
        <dbReference type="EMBL" id="SNY99954.1"/>
    </source>
</evidence>
<dbReference type="OrthoDB" id="606379at2"/>
<sequence length="473" mass="52990">MSSVTELSDQLTKDLLSIDRTAPITNNPLQSDWTFLKESEIRFIDFMKDRPLPQDGNLEYGPALYLLHQFPKGVVDILKWMGMPNTDIHKTDWDIWMKNVTNGPGVVAPDGTLYLETLYAQLDYHWTESLVYYLYYRWDRKADATFGTTPVTTKITGQDQLTIAIMGDWGTGIYNDQGFPSPSSLVGNAIKNLPPEEKADITLHLGDVYYAGLGKEEMNKLLKHFPRSKKANFTLNSNHEMYDGANGYFDVALANPLFLKEQNNTSYFAITFGNWVIIGLDTAFYDSSKMYMDGALYDTHQINFIKSLNIGTSQKIILMTHHTGMTADGKDLTPPTYDGTNIKKPLFTQVINALGRAPDYWYYGHIHNGIVYNDQSVAGKYRCPSGESPKLRCVGHGAIPFGKGTSLHTGGKTNPEIDYFSQTPMPNSIPPTKLLEFRVLNGFATITLGPNGIKEQFYEVSAITGTSKVWNNG</sequence>
<organism evidence="2 3">
    <name type="scientific">Flagellimonas pacifica</name>
    <dbReference type="NCBI Taxonomy" id="1247520"/>
    <lineage>
        <taxon>Bacteria</taxon>
        <taxon>Pseudomonadati</taxon>
        <taxon>Bacteroidota</taxon>
        <taxon>Flavobacteriia</taxon>
        <taxon>Flavobacteriales</taxon>
        <taxon>Flavobacteriaceae</taxon>
        <taxon>Flagellimonas</taxon>
    </lineage>
</organism>
<dbReference type="RefSeq" id="WP_097045405.1">
    <property type="nucleotide sequence ID" value="NZ_OBEH01000002.1"/>
</dbReference>
<proteinExistence type="predicted"/>
<accession>A0A285MRZ1</accession>
<dbReference type="Gene3D" id="3.60.21.10">
    <property type="match status" value="1"/>
</dbReference>
<dbReference type="InterPro" id="IPR004843">
    <property type="entry name" value="Calcineurin-like_PHP"/>
</dbReference>